<evidence type="ECO:0000256" key="2">
    <source>
        <dbReference type="ARBA" id="ARBA00023015"/>
    </source>
</evidence>
<evidence type="ECO:0000313" key="8">
    <source>
        <dbReference type="Proteomes" id="UP000290545"/>
    </source>
</evidence>
<dbReference type="GO" id="GO:0016987">
    <property type="term" value="F:sigma factor activity"/>
    <property type="evidence" value="ECO:0007669"/>
    <property type="project" value="UniProtKB-KW"/>
</dbReference>
<sequence length="173" mass="20347">MDQVKSIKEGNSNSFRKAYYEYHSRLYRYIYKYTRSHYLAEETVQLTFIRIWEKREMLSEQYDLPAQLFRAAKSIVIDLLRKEATHVSSLIPESDSSLGYEYNQQAEHRNEMALVLSEIETLPYVCKKVFKLSRFEGLSHKDIASELSVSPKTVEAHIAKALRHLRNVIGMFF</sequence>
<evidence type="ECO:0000256" key="4">
    <source>
        <dbReference type="ARBA" id="ARBA00023163"/>
    </source>
</evidence>
<keyword evidence="3" id="KW-0731">Sigma factor</keyword>
<dbReference type="InterPro" id="IPR013249">
    <property type="entry name" value="RNA_pol_sigma70_r4_t2"/>
</dbReference>
<dbReference type="Pfam" id="PF08281">
    <property type="entry name" value="Sigma70_r4_2"/>
    <property type="match status" value="1"/>
</dbReference>
<dbReference type="InterPro" id="IPR007627">
    <property type="entry name" value="RNA_pol_sigma70_r2"/>
</dbReference>
<organism evidence="7 8">
    <name type="scientific">Filimonas effusa</name>
    <dbReference type="NCBI Taxonomy" id="2508721"/>
    <lineage>
        <taxon>Bacteria</taxon>
        <taxon>Pseudomonadati</taxon>
        <taxon>Bacteroidota</taxon>
        <taxon>Chitinophagia</taxon>
        <taxon>Chitinophagales</taxon>
        <taxon>Chitinophagaceae</taxon>
        <taxon>Filimonas</taxon>
    </lineage>
</organism>
<dbReference type="GO" id="GO:0006352">
    <property type="term" value="P:DNA-templated transcription initiation"/>
    <property type="evidence" value="ECO:0007669"/>
    <property type="project" value="InterPro"/>
</dbReference>
<dbReference type="RefSeq" id="WP_129004069.1">
    <property type="nucleotide sequence ID" value="NZ_SDHZ01000002.1"/>
</dbReference>
<feature type="domain" description="RNA polymerase sigma-70 region 2" evidence="5">
    <location>
        <begin position="21"/>
        <end position="84"/>
    </location>
</feature>
<dbReference type="PANTHER" id="PTHR43133:SF46">
    <property type="entry name" value="RNA POLYMERASE SIGMA-70 FACTOR ECF SUBFAMILY"/>
    <property type="match status" value="1"/>
</dbReference>
<dbReference type="OrthoDB" id="663247at2"/>
<comment type="caution">
    <text evidence="7">The sequence shown here is derived from an EMBL/GenBank/DDBJ whole genome shotgun (WGS) entry which is preliminary data.</text>
</comment>
<evidence type="ECO:0000256" key="3">
    <source>
        <dbReference type="ARBA" id="ARBA00023082"/>
    </source>
</evidence>
<reference evidence="7 8" key="1">
    <citation type="submission" date="2019-01" db="EMBL/GenBank/DDBJ databases">
        <title>Filimonas sp. strain TTM-71.</title>
        <authorList>
            <person name="Chen W.-M."/>
        </authorList>
    </citation>
    <scope>NUCLEOTIDE SEQUENCE [LARGE SCALE GENOMIC DNA]</scope>
    <source>
        <strain evidence="7 8">TTM-71</strain>
    </source>
</reference>
<comment type="similarity">
    <text evidence="1">Belongs to the sigma-70 factor family. ECF subfamily.</text>
</comment>
<keyword evidence="8" id="KW-1185">Reference proteome</keyword>
<evidence type="ECO:0000313" key="7">
    <source>
        <dbReference type="EMBL" id="RXK83099.1"/>
    </source>
</evidence>
<dbReference type="PRINTS" id="PR00038">
    <property type="entry name" value="HTHLUXR"/>
</dbReference>
<dbReference type="EMBL" id="SDHZ01000002">
    <property type="protein sequence ID" value="RXK83099.1"/>
    <property type="molecule type" value="Genomic_DNA"/>
</dbReference>
<evidence type="ECO:0000259" key="6">
    <source>
        <dbReference type="Pfam" id="PF08281"/>
    </source>
</evidence>
<protein>
    <submittedName>
        <fullName evidence="7">Sigma-70 family RNA polymerase sigma factor</fullName>
    </submittedName>
</protein>
<keyword evidence="2" id="KW-0805">Transcription regulation</keyword>
<dbReference type="Pfam" id="PF04542">
    <property type="entry name" value="Sigma70_r2"/>
    <property type="match status" value="1"/>
</dbReference>
<dbReference type="Proteomes" id="UP000290545">
    <property type="component" value="Unassembled WGS sequence"/>
</dbReference>
<dbReference type="AlphaFoldDB" id="A0A4Q1D3Z5"/>
<dbReference type="InterPro" id="IPR014284">
    <property type="entry name" value="RNA_pol_sigma-70_dom"/>
</dbReference>
<dbReference type="NCBIfam" id="TIGR02937">
    <property type="entry name" value="sigma70-ECF"/>
    <property type="match status" value="1"/>
</dbReference>
<dbReference type="InterPro" id="IPR013325">
    <property type="entry name" value="RNA_pol_sigma_r2"/>
</dbReference>
<name>A0A4Q1D3Z5_9BACT</name>
<keyword evidence="4" id="KW-0804">Transcription</keyword>
<proteinExistence type="inferred from homology"/>
<dbReference type="SUPFAM" id="SSF88946">
    <property type="entry name" value="Sigma2 domain of RNA polymerase sigma factors"/>
    <property type="match status" value="1"/>
</dbReference>
<dbReference type="Gene3D" id="1.10.10.10">
    <property type="entry name" value="Winged helix-like DNA-binding domain superfamily/Winged helix DNA-binding domain"/>
    <property type="match status" value="1"/>
</dbReference>
<dbReference type="GO" id="GO:0003677">
    <property type="term" value="F:DNA binding"/>
    <property type="evidence" value="ECO:0007669"/>
    <property type="project" value="InterPro"/>
</dbReference>
<dbReference type="InterPro" id="IPR039425">
    <property type="entry name" value="RNA_pol_sigma-70-like"/>
</dbReference>
<dbReference type="PANTHER" id="PTHR43133">
    <property type="entry name" value="RNA POLYMERASE ECF-TYPE SIGMA FACTO"/>
    <property type="match status" value="1"/>
</dbReference>
<dbReference type="InterPro" id="IPR000792">
    <property type="entry name" value="Tscrpt_reg_LuxR_C"/>
</dbReference>
<feature type="domain" description="RNA polymerase sigma factor 70 region 4 type 2" evidence="6">
    <location>
        <begin position="115"/>
        <end position="165"/>
    </location>
</feature>
<evidence type="ECO:0000259" key="5">
    <source>
        <dbReference type="Pfam" id="PF04542"/>
    </source>
</evidence>
<dbReference type="InterPro" id="IPR036388">
    <property type="entry name" value="WH-like_DNA-bd_sf"/>
</dbReference>
<dbReference type="SUPFAM" id="SSF88659">
    <property type="entry name" value="Sigma3 and sigma4 domains of RNA polymerase sigma factors"/>
    <property type="match status" value="1"/>
</dbReference>
<gene>
    <name evidence="7" type="ORF">ESB13_13330</name>
</gene>
<dbReference type="Gene3D" id="1.10.1740.10">
    <property type="match status" value="1"/>
</dbReference>
<dbReference type="InterPro" id="IPR013324">
    <property type="entry name" value="RNA_pol_sigma_r3/r4-like"/>
</dbReference>
<accession>A0A4Q1D3Z5</accession>
<evidence type="ECO:0000256" key="1">
    <source>
        <dbReference type="ARBA" id="ARBA00010641"/>
    </source>
</evidence>